<accession>A0A5E4QPD9</accession>
<reference evidence="1 2" key="1">
    <citation type="submission" date="2017-07" db="EMBL/GenBank/DDBJ databases">
        <authorList>
            <person name="Talla V."/>
            <person name="Backstrom N."/>
        </authorList>
    </citation>
    <scope>NUCLEOTIDE SEQUENCE [LARGE SCALE GENOMIC DNA]</scope>
</reference>
<keyword evidence="2" id="KW-1185">Reference proteome</keyword>
<evidence type="ECO:0000313" key="2">
    <source>
        <dbReference type="Proteomes" id="UP000324832"/>
    </source>
</evidence>
<protein>
    <submittedName>
        <fullName evidence="1">Uncharacterized protein</fullName>
    </submittedName>
</protein>
<dbReference type="AlphaFoldDB" id="A0A5E4QPD9"/>
<proteinExistence type="predicted"/>
<dbReference type="EMBL" id="FZQP02004211">
    <property type="protein sequence ID" value="VVC99522.1"/>
    <property type="molecule type" value="Genomic_DNA"/>
</dbReference>
<name>A0A5E4QPD9_9NEOP</name>
<gene>
    <name evidence="1" type="ORF">LSINAPIS_LOCUS10392</name>
</gene>
<dbReference type="Proteomes" id="UP000324832">
    <property type="component" value="Unassembled WGS sequence"/>
</dbReference>
<evidence type="ECO:0000313" key="1">
    <source>
        <dbReference type="EMBL" id="VVC99522.1"/>
    </source>
</evidence>
<organism evidence="1 2">
    <name type="scientific">Leptidea sinapis</name>
    <dbReference type="NCBI Taxonomy" id="189913"/>
    <lineage>
        <taxon>Eukaryota</taxon>
        <taxon>Metazoa</taxon>
        <taxon>Ecdysozoa</taxon>
        <taxon>Arthropoda</taxon>
        <taxon>Hexapoda</taxon>
        <taxon>Insecta</taxon>
        <taxon>Pterygota</taxon>
        <taxon>Neoptera</taxon>
        <taxon>Endopterygota</taxon>
        <taxon>Lepidoptera</taxon>
        <taxon>Glossata</taxon>
        <taxon>Ditrysia</taxon>
        <taxon>Papilionoidea</taxon>
        <taxon>Pieridae</taxon>
        <taxon>Dismorphiinae</taxon>
        <taxon>Leptidea</taxon>
    </lineage>
</organism>
<sequence>MLEFHAVSFALKSPARIVGSGESSKNAMRSSAIKSAELRDASQDQRNRVTLLLDSYQHLVQCADNLGKSKVQQCHSLRLRPPCGGGDHGGLGRFAALQCGGRRSARCSRWRSASCGRWRETTFLGVFIMLNVDHLSYPSQEKCATS</sequence>